<evidence type="ECO:0000256" key="6">
    <source>
        <dbReference type="ARBA" id="ARBA00023136"/>
    </source>
</evidence>
<evidence type="ECO:0000256" key="1">
    <source>
        <dbReference type="ARBA" id="ARBA00002591"/>
    </source>
</evidence>
<comment type="function">
    <text evidence="1">Assembles around the rod to form the L-ring and probably protects the motor/basal body from shearing forces during rotation.</text>
</comment>
<dbReference type="Pfam" id="PF02107">
    <property type="entry name" value="FlgH"/>
    <property type="match status" value="1"/>
</dbReference>
<dbReference type="GO" id="GO:0071973">
    <property type="term" value="P:bacterial-type flagellum-dependent cell motility"/>
    <property type="evidence" value="ECO:0007669"/>
    <property type="project" value="InterPro"/>
</dbReference>
<keyword evidence="10" id="KW-0969">Cilium</keyword>
<name>A0A517TCN1_9PLAN</name>
<dbReference type="PANTHER" id="PTHR34933:SF1">
    <property type="entry name" value="FLAGELLAR L-RING PROTEIN"/>
    <property type="match status" value="1"/>
</dbReference>
<sequence precursor="true">MYFKFTVLFAIVLFCGTATVCCAQGMLNQGNPANGTAPLMLPPGNQLKSQALIGAESMAAGVPPVRPVPAPNPYVVPARRPLAVSEVSYIYLEEQPPREIQVHDIITILVDHKSELTANSRFNRQRNQSFQAELAEFIRLDDDKTLRNSASTSPAIDVSQQGRIQSTGTLKDSEGIRYHIAATVVSVLPNGNLVLEARKSVHTRDDSWEYRLAGTIHSEKVASDLTALSEDIANLRIERSQKGRIYDSTKRGWGTKLLDFFWPF</sequence>
<keyword evidence="5 9" id="KW-0732">Signal</keyword>
<evidence type="ECO:0000256" key="9">
    <source>
        <dbReference type="SAM" id="SignalP"/>
    </source>
</evidence>
<protein>
    <submittedName>
        <fullName evidence="10">Flagellar L-ring protein</fullName>
    </submittedName>
</protein>
<gene>
    <name evidence="10" type="primary">flgH</name>
    <name evidence="10" type="ORF">V22_33970</name>
</gene>
<dbReference type="InterPro" id="IPR000527">
    <property type="entry name" value="Flag_Lring"/>
</dbReference>
<evidence type="ECO:0000256" key="8">
    <source>
        <dbReference type="ARBA" id="ARBA00023237"/>
    </source>
</evidence>
<reference evidence="10 11" key="1">
    <citation type="submission" date="2019-02" db="EMBL/GenBank/DDBJ databases">
        <title>Deep-cultivation of Planctomycetes and their phenomic and genomic characterization uncovers novel biology.</title>
        <authorList>
            <person name="Wiegand S."/>
            <person name="Jogler M."/>
            <person name="Boedeker C."/>
            <person name="Pinto D."/>
            <person name="Vollmers J."/>
            <person name="Rivas-Marin E."/>
            <person name="Kohn T."/>
            <person name="Peeters S.H."/>
            <person name="Heuer A."/>
            <person name="Rast P."/>
            <person name="Oberbeckmann S."/>
            <person name="Bunk B."/>
            <person name="Jeske O."/>
            <person name="Meyerdierks A."/>
            <person name="Storesund J.E."/>
            <person name="Kallscheuer N."/>
            <person name="Luecker S."/>
            <person name="Lage O.M."/>
            <person name="Pohl T."/>
            <person name="Merkel B.J."/>
            <person name="Hornburger P."/>
            <person name="Mueller R.-W."/>
            <person name="Bruemmer F."/>
            <person name="Labrenz M."/>
            <person name="Spormann A.M."/>
            <person name="Op den Camp H."/>
            <person name="Overmann J."/>
            <person name="Amann R."/>
            <person name="Jetten M.S.M."/>
            <person name="Mascher T."/>
            <person name="Medema M.H."/>
            <person name="Devos D.P."/>
            <person name="Kaster A.-K."/>
            <person name="Ovreas L."/>
            <person name="Rohde M."/>
            <person name="Galperin M.Y."/>
            <person name="Jogler C."/>
        </authorList>
    </citation>
    <scope>NUCLEOTIDE SEQUENCE [LARGE SCALE GENOMIC DNA]</scope>
    <source>
        <strain evidence="10 11">V22</strain>
    </source>
</reference>
<organism evidence="10 11">
    <name type="scientific">Calycomorphotria hydatis</name>
    <dbReference type="NCBI Taxonomy" id="2528027"/>
    <lineage>
        <taxon>Bacteria</taxon>
        <taxon>Pseudomonadati</taxon>
        <taxon>Planctomycetota</taxon>
        <taxon>Planctomycetia</taxon>
        <taxon>Planctomycetales</taxon>
        <taxon>Planctomycetaceae</taxon>
        <taxon>Calycomorphotria</taxon>
    </lineage>
</organism>
<evidence type="ECO:0000256" key="4">
    <source>
        <dbReference type="ARBA" id="ARBA00006929"/>
    </source>
</evidence>
<dbReference type="OrthoDB" id="252240at2"/>
<comment type="subcellular location">
    <subcellularLocation>
        <location evidence="2">Bacterial flagellum basal body</location>
    </subcellularLocation>
    <subcellularLocation>
        <location evidence="3">Cell outer membrane</location>
    </subcellularLocation>
</comment>
<dbReference type="KEGG" id="chya:V22_33970"/>
<keyword evidence="11" id="KW-1185">Reference proteome</keyword>
<dbReference type="GO" id="GO:0009427">
    <property type="term" value="C:bacterial-type flagellum basal body, distal rod, L ring"/>
    <property type="evidence" value="ECO:0007669"/>
    <property type="project" value="InterPro"/>
</dbReference>
<dbReference type="RefSeq" id="WP_145264980.1">
    <property type="nucleotide sequence ID" value="NZ_CP036316.1"/>
</dbReference>
<evidence type="ECO:0000313" key="11">
    <source>
        <dbReference type="Proteomes" id="UP000319976"/>
    </source>
</evidence>
<keyword evidence="7" id="KW-0975">Bacterial flagellum</keyword>
<dbReference type="AlphaFoldDB" id="A0A517TCN1"/>
<evidence type="ECO:0000313" key="10">
    <source>
        <dbReference type="EMBL" id="QDT66133.1"/>
    </source>
</evidence>
<accession>A0A517TCN1</accession>
<evidence type="ECO:0000256" key="2">
    <source>
        <dbReference type="ARBA" id="ARBA00004117"/>
    </source>
</evidence>
<feature type="signal peptide" evidence="9">
    <location>
        <begin position="1"/>
        <end position="23"/>
    </location>
</feature>
<comment type="similarity">
    <text evidence="4">Belongs to the FlgH family.</text>
</comment>
<keyword evidence="10" id="KW-0966">Cell projection</keyword>
<dbReference type="EMBL" id="CP036316">
    <property type="protein sequence ID" value="QDT66133.1"/>
    <property type="molecule type" value="Genomic_DNA"/>
</dbReference>
<dbReference type="GO" id="GO:0003774">
    <property type="term" value="F:cytoskeletal motor activity"/>
    <property type="evidence" value="ECO:0007669"/>
    <property type="project" value="InterPro"/>
</dbReference>
<keyword evidence="8" id="KW-0998">Cell outer membrane</keyword>
<feature type="chain" id="PRO_5022236032" evidence="9">
    <location>
        <begin position="24"/>
        <end position="264"/>
    </location>
</feature>
<dbReference type="GO" id="GO:0009279">
    <property type="term" value="C:cell outer membrane"/>
    <property type="evidence" value="ECO:0007669"/>
    <property type="project" value="UniProtKB-SubCell"/>
</dbReference>
<evidence type="ECO:0000256" key="7">
    <source>
        <dbReference type="ARBA" id="ARBA00023143"/>
    </source>
</evidence>
<dbReference type="Proteomes" id="UP000319976">
    <property type="component" value="Chromosome"/>
</dbReference>
<keyword evidence="6" id="KW-0472">Membrane</keyword>
<proteinExistence type="inferred from homology"/>
<evidence type="ECO:0000256" key="3">
    <source>
        <dbReference type="ARBA" id="ARBA00004442"/>
    </source>
</evidence>
<keyword evidence="10" id="KW-0282">Flagellum</keyword>
<dbReference type="PANTHER" id="PTHR34933">
    <property type="entry name" value="FLAGELLAR L-RING PROTEIN"/>
    <property type="match status" value="1"/>
</dbReference>
<evidence type="ECO:0000256" key="5">
    <source>
        <dbReference type="ARBA" id="ARBA00022729"/>
    </source>
</evidence>